<dbReference type="Proteomes" id="UP001551695">
    <property type="component" value="Unassembled WGS sequence"/>
</dbReference>
<name>A0ABV3FVI6_9NOCA</name>
<dbReference type="PANTHER" id="PTHR11575">
    <property type="entry name" value="5'-NUCLEOTIDASE-RELATED"/>
    <property type="match status" value="1"/>
</dbReference>
<dbReference type="InterPro" id="IPR029052">
    <property type="entry name" value="Metallo-depent_PP-like"/>
</dbReference>
<comment type="caution">
    <text evidence="5">The sequence shown here is derived from an EMBL/GenBank/DDBJ whole genome shotgun (WGS) entry which is preliminary data.</text>
</comment>
<keyword evidence="2" id="KW-0378">Hydrolase</keyword>
<dbReference type="PANTHER" id="PTHR11575:SF24">
    <property type="entry name" value="5'-NUCLEOTIDASE"/>
    <property type="match status" value="1"/>
</dbReference>
<dbReference type="Pfam" id="PF02872">
    <property type="entry name" value="5_nucleotid_C"/>
    <property type="match status" value="1"/>
</dbReference>
<dbReference type="PROSITE" id="PS51257">
    <property type="entry name" value="PROKAR_LIPOPROTEIN"/>
    <property type="match status" value="1"/>
</dbReference>
<evidence type="ECO:0000313" key="6">
    <source>
        <dbReference type="Proteomes" id="UP001551695"/>
    </source>
</evidence>
<dbReference type="InterPro" id="IPR006179">
    <property type="entry name" value="5_nucleotidase/apyrase"/>
</dbReference>
<dbReference type="SUPFAM" id="SSF56300">
    <property type="entry name" value="Metallo-dependent phosphatases"/>
    <property type="match status" value="1"/>
</dbReference>
<dbReference type="RefSeq" id="WP_357784776.1">
    <property type="nucleotide sequence ID" value="NZ_JBFAKC010000007.1"/>
</dbReference>
<sequence>MGKSRVLRESRSIAGVVIGFLALGMLAGCAPATDERSPATTSGGAPLISTDDLVGVKPDEVHLFGFNDLHGNLEPPQGSTGKIAGYDAGGAVYLATHLARLKAAYPASAVVSAGDNIGASPPISGLFHDEPTIAFMNTVGVAASAVGNHEFDDGVIELGRLQRGGCAPDGCTPGEPFTGAKFPFLAANVTDASGKLPPALRAWTMVEIGGRKIGVVGTVTADTVNIVMPEGIRGYNFGDQVSAINAYVPEMKAAGAETIVALVHDGGAQQTTGTGPVDYNGCADVGPEVTALATRTDPAVRAVLTGHTHQPYVCAVDGKVVTQAASYGRLITDVTLRFGADGVQASAVNRVVTREVTPDANATALVNFFAEQARPRAARVVGTTAVALPHDPGPSGESPLGSVVADSMLSATAPAPSTAVAAFTNPGGVRADLKAGPITYGDIYTVQPFGNQVVTLTLTGQQVLRLLEQQWSNGSRSTVLSPAGLTYTYVDSAPKDQKVVAASVRIGGQPLNPVATYRITTNSFLASGGDGFTVFTEGTDKIVGPTDLGAFESFLTSHPDVQAPTPRVEKK</sequence>
<dbReference type="PRINTS" id="PR01607">
    <property type="entry name" value="APYRASEFAMLY"/>
</dbReference>
<evidence type="ECO:0000259" key="4">
    <source>
        <dbReference type="Pfam" id="PF02872"/>
    </source>
</evidence>
<proteinExistence type="inferred from homology"/>
<keyword evidence="2" id="KW-0547">Nucleotide-binding</keyword>
<accession>A0ABV3FVI6</accession>
<dbReference type="EMBL" id="JBFAKC010000007">
    <property type="protein sequence ID" value="MEV0709323.1"/>
    <property type="molecule type" value="Genomic_DNA"/>
</dbReference>
<comment type="similarity">
    <text evidence="2">Belongs to the 5'-nucleotidase family.</text>
</comment>
<dbReference type="InterPro" id="IPR036907">
    <property type="entry name" value="5'-Nucleotdase_C_sf"/>
</dbReference>
<dbReference type="Pfam" id="PF00149">
    <property type="entry name" value="Metallophos"/>
    <property type="match status" value="1"/>
</dbReference>
<dbReference type="InterPro" id="IPR008334">
    <property type="entry name" value="5'-Nucleotdase_C"/>
</dbReference>
<dbReference type="SUPFAM" id="SSF55816">
    <property type="entry name" value="5'-nucleotidase (syn. UDP-sugar hydrolase), C-terminal domain"/>
    <property type="match status" value="1"/>
</dbReference>
<gene>
    <name evidence="5" type="ORF">AB0I48_17320</name>
</gene>
<dbReference type="InterPro" id="IPR004843">
    <property type="entry name" value="Calcineurin-like_PHP"/>
</dbReference>
<keyword evidence="1" id="KW-0732">Signal</keyword>
<feature type="domain" description="5'-Nucleotidase C-terminal" evidence="4">
    <location>
        <begin position="380"/>
        <end position="537"/>
    </location>
</feature>
<feature type="domain" description="Calcineurin-like phosphoesterase" evidence="3">
    <location>
        <begin position="66"/>
        <end position="311"/>
    </location>
</feature>
<keyword evidence="6" id="KW-1185">Reference proteome</keyword>
<evidence type="ECO:0000259" key="3">
    <source>
        <dbReference type="Pfam" id="PF00149"/>
    </source>
</evidence>
<organism evidence="5 6">
    <name type="scientific">Nocardia aurea</name>
    <dbReference type="NCBI Taxonomy" id="2144174"/>
    <lineage>
        <taxon>Bacteria</taxon>
        <taxon>Bacillati</taxon>
        <taxon>Actinomycetota</taxon>
        <taxon>Actinomycetes</taxon>
        <taxon>Mycobacteriales</taxon>
        <taxon>Nocardiaceae</taxon>
        <taxon>Nocardia</taxon>
    </lineage>
</organism>
<evidence type="ECO:0000256" key="2">
    <source>
        <dbReference type="RuleBase" id="RU362119"/>
    </source>
</evidence>
<dbReference type="Gene3D" id="3.90.780.10">
    <property type="entry name" value="5'-Nucleotidase, C-terminal domain"/>
    <property type="match status" value="1"/>
</dbReference>
<evidence type="ECO:0000256" key="1">
    <source>
        <dbReference type="ARBA" id="ARBA00022729"/>
    </source>
</evidence>
<evidence type="ECO:0000313" key="5">
    <source>
        <dbReference type="EMBL" id="MEV0709323.1"/>
    </source>
</evidence>
<dbReference type="Gene3D" id="3.60.21.10">
    <property type="match status" value="1"/>
</dbReference>
<protein>
    <submittedName>
        <fullName evidence="5">5'-nucleotidase C-terminal domain-containing protein</fullName>
    </submittedName>
</protein>
<reference evidence="5 6" key="1">
    <citation type="submission" date="2024-06" db="EMBL/GenBank/DDBJ databases">
        <title>The Natural Products Discovery Center: Release of the First 8490 Sequenced Strains for Exploring Actinobacteria Biosynthetic Diversity.</title>
        <authorList>
            <person name="Kalkreuter E."/>
            <person name="Kautsar S.A."/>
            <person name="Yang D."/>
            <person name="Bader C.D."/>
            <person name="Teijaro C.N."/>
            <person name="Fluegel L."/>
            <person name="Davis C.M."/>
            <person name="Simpson J.R."/>
            <person name="Lauterbach L."/>
            <person name="Steele A.D."/>
            <person name="Gui C."/>
            <person name="Meng S."/>
            <person name="Li G."/>
            <person name="Viehrig K."/>
            <person name="Ye F."/>
            <person name="Su P."/>
            <person name="Kiefer A.F."/>
            <person name="Nichols A."/>
            <person name="Cepeda A.J."/>
            <person name="Yan W."/>
            <person name="Fan B."/>
            <person name="Jiang Y."/>
            <person name="Adhikari A."/>
            <person name="Zheng C.-J."/>
            <person name="Schuster L."/>
            <person name="Cowan T.M."/>
            <person name="Smanski M.J."/>
            <person name="Chevrette M.G."/>
            <person name="De Carvalho L.P.S."/>
            <person name="Shen B."/>
        </authorList>
    </citation>
    <scope>NUCLEOTIDE SEQUENCE [LARGE SCALE GENOMIC DNA]</scope>
    <source>
        <strain evidence="5 6">NPDC050403</strain>
    </source>
</reference>